<dbReference type="InterPro" id="IPR013785">
    <property type="entry name" value="Aldolase_TIM"/>
</dbReference>
<evidence type="ECO:0000256" key="1">
    <source>
        <dbReference type="ARBA" id="ARBA00005007"/>
    </source>
</evidence>
<proteinExistence type="predicted"/>
<dbReference type="Proteomes" id="UP000740926">
    <property type="component" value="Unassembled WGS sequence"/>
</dbReference>
<reference evidence="2 3" key="1">
    <citation type="journal article" date="2020" name="Microb. Genom.">
        <title>Genetic diversity of clinical and environmental Mucorales isolates obtained from an investigation of mucormycosis cases among solid organ transplant recipients.</title>
        <authorList>
            <person name="Nguyen M.H."/>
            <person name="Kaul D."/>
            <person name="Muto C."/>
            <person name="Cheng S.J."/>
            <person name="Richter R.A."/>
            <person name="Bruno V.M."/>
            <person name="Liu G."/>
            <person name="Beyhan S."/>
            <person name="Sundermann A.J."/>
            <person name="Mounaud S."/>
            <person name="Pasculle A.W."/>
            <person name="Nierman W.C."/>
            <person name="Driscoll E."/>
            <person name="Cumbie R."/>
            <person name="Clancy C.J."/>
            <person name="Dupont C.L."/>
        </authorList>
    </citation>
    <scope>NUCLEOTIDE SEQUENCE [LARGE SCALE GENOMIC DNA]</scope>
    <source>
        <strain evidence="2 3">GL24</strain>
    </source>
</reference>
<dbReference type="InterPro" id="IPR050303">
    <property type="entry name" value="GatZ_KbaZ_carbometab"/>
</dbReference>
<dbReference type="InterPro" id="IPR012062">
    <property type="entry name" value="GatZ/KbaZ-like"/>
</dbReference>
<dbReference type="GO" id="GO:0005975">
    <property type="term" value="P:carbohydrate metabolic process"/>
    <property type="evidence" value="ECO:0007669"/>
    <property type="project" value="InterPro"/>
</dbReference>
<comment type="caution">
    <text evidence="2">The sequence shown here is derived from an EMBL/GenBank/DDBJ whole genome shotgun (WGS) entry which is preliminary data.</text>
</comment>
<dbReference type="GO" id="GO:0005886">
    <property type="term" value="C:plasma membrane"/>
    <property type="evidence" value="ECO:0007669"/>
    <property type="project" value="TreeGrafter"/>
</dbReference>
<protein>
    <submittedName>
        <fullName evidence="2">Uncharacterized protein</fullName>
    </submittedName>
</protein>
<evidence type="ECO:0000313" key="3">
    <source>
        <dbReference type="Proteomes" id="UP000740926"/>
    </source>
</evidence>
<dbReference type="Pfam" id="PF08013">
    <property type="entry name" value="GatZ_KbaZ-like"/>
    <property type="match status" value="1"/>
</dbReference>
<dbReference type="Gene3D" id="3.20.20.70">
    <property type="entry name" value="Aldolase class I"/>
    <property type="match status" value="1"/>
</dbReference>
<sequence>MSPLQTLLASHRAGANVGLYSVCCSNEQVLRAAMHVALAHGTVLLIEATSNQVDQFGGYTGMTPPQYRDYVGTLADEEGFPRERLILGGDHLGPNAWQKHPAAEAMTHARHVLRR</sequence>
<dbReference type="PANTHER" id="PTHR32502">
    <property type="entry name" value="N-ACETYLGALACTOSAMINE PERMEASE II COMPONENT-RELATED"/>
    <property type="match status" value="1"/>
</dbReference>
<dbReference type="EMBL" id="JAANIU010010159">
    <property type="protein sequence ID" value="KAG1532120.1"/>
    <property type="molecule type" value="Genomic_DNA"/>
</dbReference>
<gene>
    <name evidence="2" type="ORF">G6F50_016344</name>
</gene>
<dbReference type="SUPFAM" id="SSF51569">
    <property type="entry name" value="Aldolase"/>
    <property type="match status" value="1"/>
</dbReference>
<accession>A0A9P7C294</accession>
<comment type="pathway">
    <text evidence="1">Carbohydrate metabolism.</text>
</comment>
<dbReference type="GO" id="GO:0009401">
    <property type="term" value="P:phosphoenolpyruvate-dependent sugar phosphotransferase system"/>
    <property type="evidence" value="ECO:0007669"/>
    <property type="project" value="TreeGrafter"/>
</dbReference>
<evidence type="ECO:0000313" key="2">
    <source>
        <dbReference type="EMBL" id="KAG1532120.1"/>
    </source>
</evidence>
<organism evidence="2 3">
    <name type="scientific">Rhizopus delemar</name>
    <dbReference type="NCBI Taxonomy" id="936053"/>
    <lineage>
        <taxon>Eukaryota</taxon>
        <taxon>Fungi</taxon>
        <taxon>Fungi incertae sedis</taxon>
        <taxon>Mucoromycota</taxon>
        <taxon>Mucoromycotina</taxon>
        <taxon>Mucoromycetes</taxon>
        <taxon>Mucorales</taxon>
        <taxon>Mucorineae</taxon>
        <taxon>Rhizopodaceae</taxon>
        <taxon>Rhizopus</taxon>
    </lineage>
</organism>
<dbReference type="PANTHER" id="PTHR32502:SF2">
    <property type="entry name" value="D-TAGATOSE-1,6-BISPHOSPHATE ALDOLASE SUBUNIT KBAZ"/>
    <property type="match status" value="1"/>
</dbReference>
<dbReference type="AlphaFoldDB" id="A0A9P7C294"/>
<name>A0A9P7C294_9FUNG</name>
<keyword evidence="3" id="KW-1185">Reference proteome</keyword>